<sequence length="65" mass="7135">MDKSSKVNEITITRSTKVKGKFVDRNSVLNVGSDIEKNDAIYLLRSGKAVPGKQIREDVSKKGKG</sequence>
<gene>
    <name evidence="1" type="ORF">OQJ68_10705</name>
</gene>
<dbReference type="RefSeq" id="WP_266066233.1">
    <property type="nucleotide sequence ID" value="NZ_JAPHQA010000015.1"/>
</dbReference>
<comment type="caution">
    <text evidence="1">The sequence shown here is derived from an EMBL/GenBank/DDBJ whole genome shotgun (WGS) entry which is preliminary data.</text>
</comment>
<dbReference type="Proteomes" id="UP001209730">
    <property type="component" value="Unassembled WGS sequence"/>
</dbReference>
<evidence type="ECO:0000313" key="1">
    <source>
        <dbReference type="EMBL" id="MCX2802255.1"/>
    </source>
</evidence>
<organism evidence="1 2">
    <name type="scientific">Microbulbifer thermotolerans</name>
    <dbReference type="NCBI Taxonomy" id="252514"/>
    <lineage>
        <taxon>Bacteria</taxon>
        <taxon>Pseudomonadati</taxon>
        <taxon>Pseudomonadota</taxon>
        <taxon>Gammaproteobacteria</taxon>
        <taxon>Cellvibrionales</taxon>
        <taxon>Microbulbiferaceae</taxon>
        <taxon>Microbulbifer</taxon>
    </lineage>
</organism>
<name>A0AB35HY60_MICTH</name>
<dbReference type="EMBL" id="JAPHQB010000015">
    <property type="protein sequence ID" value="MCX2802255.1"/>
    <property type="molecule type" value="Genomic_DNA"/>
</dbReference>
<protein>
    <submittedName>
        <fullName evidence="1">Uncharacterized protein</fullName>
    </submittedName>
</protein>
<evidence type="ECO:0000313" key="2">
    <source>
        <dbReference type="Proteomes" id="UP001209730"/>
    </source>
</evidence>
<reference evidence="1" key="1">
    <citation type="submission" date="2022-11" db="EMBL/GenBank/DDBJ databases">
        <title>Chitin-degrading and fungicidal potential of chitinolytic bacterial strains from marine environment of the Pacific Ocean regions.</title>
        <authorList>
            <person name="Pentekhina I."/>
            <person name="Nedashkovskaya O."/>
            <person name="Seitkalieva A."/>
            <person name="Podvolotskaya A."/>
            <person name="Tekutyeva L."/>
            <person name="Balabanova L."/>
        </authorList>
    </citation>
    <scope>NUCLEOTIDE SEQUENCE</scope>
    <source>
        <strain evidence="1">KMM 6838</strain>
    </source>
</reference>
<accession>A0AB35HY60</accession>
<dbReference type="AlphaFoldDB" id="A0AB35HY60"/>
<proteinExistence type="predicted"/>